<feature type="region of interest" description="Disordered" evidence="1">
    <location>
        <begin position="29"/>
        <end position="57"/>
    </location>
</feature>
<dbReference type="EMBL" id="AP017369">
    <property type="protein sequence ID" value="BAU94478.1"/>
    <property type="molecule type" value="Genomic_DNA"/>
</dbReference>
<dbReference type="RefSeq" id="WP_157736383.1">
    <property type="nucleotide sequence ID" value="NZ_AP017369.1"/>
</dbReference>
<keyword evidence="3" id="KW-1185">Reference proteome</keyword>
<dbReference type="KEGG" id="csur:N24_0216"/>
<proteinExistence type="predicted"/>
<accession>A0A169RMV6</accession>
<evidence type="ECO:0000313" key="3">
    <source>
        <dbReference type="Proteomes" id="UP000218244"/>
    </source>
</evidence>
<gene>
    <name evidence="2" type="ORF">N24_0216</name>
</gene>
<evidence type="ECO:0000313" key="2">
    <source>
        <dbReference type="EMBL" id="BAU94478.1"/>
    </source>
</evidence>
<organism evidence="2 3">
    <name type="scientific">Corynebacterium suranareeae</name>
    <dbReference type="NCBI Taxonomy" id="2506452"/>
    <lineage>
        <taxon>Bacteria</taxon>
        <taxon>Bacillati</taxon>
        <taxon>Actinomycetota</taxon>
        <taxon>Actinomycetes</taxon>
        <taxon>Mycobacteriales</taxon>
        <taxon>Corynebacteriaceae</taxon>
        <taxon>Corynebacterium</taxon>
    </lineage>
</organism>
<reference evidence="2 3" key="1">
    <citation type="submission" date="2016-02" db="EMBL/GenBank/DDBJ databases">
        <title>Corynebacterium glutamicum N24 whole genome sequencing project.</title>
        <authorList>
            <person name="Matsutani M."/>
            <person name="Nangtapong N."/>
            <person name="Yakushi T."/>
            <person name="Matsushita K."/>
        </authorList>
    </citation>
    <scope>NUCLEOTIDE SEQUENCE [LARGE SCALE GENOMIC DNA]</scope>
    <source>
        <strain evidence="2 3">N24</strain>
    </source>
</reference>
<protein>
    <submittedName>
        <fullName evidence="2">Uncharacterized protein</fullName>
    </submittedName>
</protein>
<name>A0A169RMV6_9CORY</name>
<dbReference type="AlphaFoldDB" id="A0A169RMV6"/>
<evidence type="ECO:0000256" key="1">
    <source>
        <dbReference type="SAM" id="MobiDB-lite"/>
    </source>
</evidence>
<sequence length="70" mass="7816">MHTQLPGDPVEIARQQHWGQDRLAKVEVLSNQEDPSSGREDGRLARYDTGVDATPTNSIGIRQGWVGRFN</sequence>
<dbReference type="Proteomes" id="UP000218244">
    <property type="component" value="Chromosome"/>
</dbReference>
<feature type="compositionally biased region" description="Basic and acidic residues" evidence="1">
    <location>
        <begin position="36"/>
        <end position="46"/>
    </location>
</feature>